<dbReference type="Proteomes" id="UP000887580">
    <property type="component" value="Unplaced"/>
</dbReference>
<evidence type="ECO:0000313" key="1">
    <source>
        <dbReference type="Proteomes" id="UP000887580"/>
    </source>
</evidence>
<dbReference type="WBParaSite" id="PS1159_v2.g17615.t2">
    <property type="protein sequence ID" value="PS1159_v2.g17615.t2"/>
    <property type="gene ID" value="PS1159_v2.g17615"/>
</dbReference>
<name>A0AC35FHU1_9BILA</name>
<evidence type="ECO:0000313" key="2">
    <source>
        <dbReference type="WBParaSite" id="PS1159_v2.g17615.t2"/>
    </source>
</evidence>
<organism evidence="1 2">
    <name type="scientific">Panagrolaimus sp. PS1159</name>
    <dbReference type="NCBI Taxonomy" id="55785"/>
    <lineage>
        <taxon>Eukaryota</taxon>
        <taxon>Metazoa</taxon>
        <taxon>Ecdysozoa</taxon>
        <taxon>Nematoda</taxon>
        <taxon>Chromadorea</taxon>
        <taxon>Rhabditida</taxon>
        <taxon>Tylenchina</taxon>
        <taxon>Panagrolaimomorpha</taxon>
        <taxon>Panagrolaimoidea</taxon>
        <taxon>Panagrolaimidae</taxon>
        <taxon>Panagrolaimus</taxon>
    </lineage>
</organism>
<reference evidence="2" key="1">
    <citation type="submission" date="2022-11" db="UniProtKB">
        <authorList>
            <consortium name="WormBaseParasite"/>
        </authorList>
    </citation>
    <scope>IDENTIFICATION</scope>
</reference>
<sequence length="540" mass="61125">MNSFAEAFPLKAKTDYEQIHTYDSLNFDDKQLSINGFPYRFSVANKIDGKTFFRCMDCRNLKNKNKDKSSSVIVGTLVLHTKEKVLKGDVNAPGGYQHLCNNPIICPLPLTAINNYDIVESLKSRTINNYDIVESLKSRSVIDPSFYQFDKLLLKIANQPSAFKNIGCTEGARYYVCLYCSLLKTYRQEMDNFLIFNIHQKSLYSNVGGLTKLKHVCNDRVQRIRPFFENVDSDDISEYGDDFDTVSVSDSASNVGLKRLHQDYDFRSSPCNDVDDTDSVTVVDELPRRPSPVPSDIQPPKKRRTFSNYFNFSFIPSSRSTEGPTVSVPTWQQHQQPSQSTSLGIRSEESNDQQEMNSEGKVLMGSTILRRVYVQQSSGEKFVFPHADILLPIEEFPDIDQSADRRNALRNYKEVLTPECLFVIVAGYDMVRCFRNLPLLSTASQLHKDIIEFAKKISPSRIVFVTTPELGVLKSALQLLNLGMLQALTLENNGNIHAYNFAEEVKKSSFANTSVLTRTLFLLKGIEDNFGCSLLSLPNQ</sequence>
<accession>A0AC35FHU1</accession>
<protein>
    <submittedName>
        <fullName evidence="2">Uncharacterized protein</fullName>
    </submittedName>
</protein>
<proteinExistence type="predicted"/>